<evidence type="ECO:0000313" key="3">
    <source>
        <dbReference type="Proteomes" id="UP000449547"/>
    </source>
</evidence>
<dbReference type="AlphaFoldDB" id="A0A642UNQ2"/>
<comment type="caution">
    <text evidence="2">The sequence shown here is derived from an EMBL/GenBank/DDBJ whole genome shotgun (WGS) entry which is preliminary data.</text>
</comment>
<evidence type="ECO:0000256" key="1">
    <source>
        <dbReference type="SAM" id="MobiDB-lite"/>
    </source>
</evidence>
<dbReference type="EMBL" id="SWFT01000090">
    <property type="protein sequence ID" value="KAA8902345.1"/>
    <property type="molecule type" value="Genomic_DNA"/>
</dbReference>
<dbReference type="GeneID" id="54781450"/>
<organism evidence="2 3">
    <name type="scientific">Diutina rugosa</name>
    <name type="common">Yeast</name>
    <name type="synonym">Candida rugosa</name>
    <dbReference type="NCBI Taxonomy" id="5481"/>
    <lineage>
        <taxon>Eukaryota</taxon>
        <taxon>Fungi</taxon>
        <taxon>Dikarya</taxon>
        <taxon>Ascomycota</taxon>
        <taxon>Saccharomycotina</taxon>
        <taxon>Pichiomycetes</taxon>
        <taxon>Debaryomycetaceae</taxon>
        <taxon>Diutina</taxon>
    </lineage>
</organism>
<dbReference type="Proteomes" id="UP000449547">
    <property type="component" value="Unassembled WGS sequence"/>
</dbReference>
<dbReference type="RefSeq" id="XP_034012330.1">
    <property type="nucleotide sequence ID" value="XM_034155489.1"/>
</dbReference>
<accession>A0A642UNQ2</accession>
<protein>
    <submittedName>
        <fullName evidence="2">Uncharacterized protein</fullName>
    </submittedName>
</protein>
<evidence type="ECO:0000313" key="2">
    <source>
        <dbReference type="EMBL" id="KAA8902345.1"/>
    </source>
</evidence>
<gene>
    <name evidence="2" type="ORF">DIURU_002799</name>
</gene>
<name>A0A642UNQ2_DIURU</name>
<sequence>MGFFGLWRRRHIDATLDTAENLSEKSSNGANMDDHSLHRKPGRSSSIKSFHELVHEQEEPQSLHNMRSRKLVVFNEKVGTLQNRLWRQRRDQPNKSILKNSNRNLDEEIINTEKYMKLRDHYFDQVIVRSSYYGQINGYQHGGSETDLLRMKQLISRTEIAEGDGFASTILHMSAND</sequence>
<dbReference type="VEuPathDB" id="FungiDB:DIURU_002799"/>
<proteinExistence type="predicted"/>
<feature type="region of interest" description="Disordered" evidence="1">
    <location>
        <begin position="22"/>
        <end position="44"/>
    </location>
</feature>
<reference evidence="2 3" key="1">
    <citation type="submission" date="2019-07" db="EMBL/GenBank/DDBJ databases">
        <title>Genome assembly of two rare yeast pathogens: Diutina rugosa and Trichomonascus ciferrii.</title>
        <authorList>
            <person name="Mixao V."/>
            <person name="Saus E."/>
            <person name="Hansen A."/>
            <person name="Lass-Flor C."/>
            <person name="Gabaldon T."/>
        </authorList>
    </citation>
    <scope>NUCLEOTIDE SEQUENCE [LARGE SCALE GENOMIC DNA]</scope>
    <source>
        <strain evidence="2 3">CBS 613</strain>
    </source>
</reference>
<keyword evidence="3" id="KW-1185">Reference proteome</keyword>